<evidence type="ECO:0000313" key="2">
    <source>
        <dbReference type="EMBL" id="SHJ36172.1"/>
    </source>
</evidence>
<sequence>MEDSRATVLNTGLSAVLDWIRSNRLVFVGALTTIFGLIASVGTVYPLVLEGLNLPVCLTYANTYRKPESYFKHEGKVWHEYFPPDGSPFRYEFSEVRRTRDTIDLLNQTPRPEERNWASMIVRLPVCGGTAKLILGVPEHTIDLAEVWRE</sequence>
<keyword evidence="1" id="KW-0812">Transmembrane</keyword>
<dbReference type="OrthoDB" id="8224562at2"/>
<reference evidence="2 3" key="1">
    <citation type="submission" date="2016-11" db="EMBL/GenBank/DDBJ databases">
        <authorList>
            <person name="Jaros S."/>
            <person name="Januszkiewicz K."/>
            <person name="Wedrychowicz H."/>
        </authorList>
    </citation>
    <scope>NUCLEOTIDE SEQUENCE [LARGE SCALE GENOMIC DNA]</scope>
    <source>
        <strain evidence="2 3">GAS499</strain>
    </source>
</reference>
<dbReference type="Proteomes" id="UP000189935">
    <property type="component" value="Chromosome I"/>
</dbReference>
<gene>
    <name evidence="2" type="ORF">SAMN05444159_0421</name>
</gene>
<dbReference type="EMBL" id="LT670844">
    <property type="protein sequence ID" value="SHJ36172.1"/>
    <property type="molecule type" value="Genomic_DNA"/>
</dbReference>
<organism evidence="2 3">
    <name type="scientific">Bradyrhizobium lablabi</name>
    <dbReference type="NCBI Taxonomy" id="722472"/>
    <lineage>
        <taxon>Bacteria</taxon>
        <taxon>Pseudomonadati</taxon>
        <taxon>Pseudomonadota</taxon>
        <taxon>Alphaproteobacteria</taxon>
        <taxon>Hyphomicrobiales</taxon>
        <taxon>Nitrobacteraceae</taxon>
        <taxon>Bradyrhizobium</taxon>
    </lineage>
</organism>
<proteinExistence type="predicted"/>
<name>A0A1M6IP06_9BRAD</name>
<accession>A0A1M6IP06</accession>
<evidence type="ECO:0000256" key="1">
    <source>
        <dbReference type="SAM" id="Phobius"/>
    </source>
</evidence>
<keyword evidence="1" id="KW-0472">Membrane</keyword>
<keyword evidence="1" id="KW-1133">Transmembrane helix</keyword>
<feature type="transmembrane region" description="Helical" evidence="1">
    <location>
        <begin position="25"/>
        <end position="48"/>
    </location>
</feature>
<dbReference type="AlphaFoldDB" id="A0A1M6IP06"/>
<protein>
    <submittedName>
        <fullName evidence="2">Uncharacterized protein</fullName>
    </submittedName>
</protein>
<dbReference type="RefSeq" id="WP_154071084.1">
    <property type="nucleotide sequence ID" value="NZ_LT670844.1"/>
</dbReference>
<evidence type="ECO:0000313" key="3">
    <source>
        <dbReference type="Proteomes" id="UP000189935"/>
    </source>
</evidence>